<evidence type="ECO:0000313" key="9">
    <source>
        <dbReference type="EMBL" id="VNP48189.1"/>
    </source>
</evidence>
<evidence type="ECO:0000313" key="10">
    <source>
        <dbReference type="EMBL" id="VNP74379.1"/>
    </source>
</evidence>
<keyword evidence="3" id="KW-1003">Cell membrane</keyword>
<feature type="transmembrane region" description="Helical" evidence="7">
    <location>
        <begin position="138"/>
        <end position="159"/>
    </location>
</feature>
<dbReference type="PANTHER" id="PTHR43549">
    <property type="entry name" value="MULTIDRUG RESISTANCE PROTEIN YPNP-RELATED"/>
    <property type="match status" value="1"/>
</dbReference>
<evidence type="ECO:0000256" key="1">
    <source>
        <dbReference type="ARBA" id="ARBA00004651"/>
    </source>
</evidence>
<feature type="transmembrane region" description="Helical" evidence="7">
    <location>
        <begin position="390"/>
        <end position="411"/>
    </location>
</feature>
<dbReference type="AlphaFoldDB" id="A0A4J1WXG5"/>
<organism evidence="10">
    <name type="scientific">Streptococcus pneumoniae</name>
    <dbReference type="NCBI Taxonomy" id="1313"/>
    <lineage>
        <taxon>Bacteria</taxon>
        <taxon>Bacillati</taxon>
        <taxon>Bacillota</taxon>
        <taxon>Bacilli</taxon>
        <taxon>Lactobacillales</taxon>
        <taxon>Streptococcaceae</taxon>
        <taxon>Streptococcus</taxon>
    </lineage>
</organism>
<dbReference type="RefSeq" id="WP_069288236.1">
    <property type="nucleotide sequence ID" value="NZ_JAQGDM010000011.1"/>
</dbReference>
<dbReference type="GO" id="GO:0005886">
    <property type="term" value="C:plasma membrane"/>
    <property type="evidence" value="ECO:0007669"/>
    <property type="project" value="UniProtKB-SubCell"/>
</dbReference>
<dbReference type="InterPro" id="IPR048279">
    <property type="entry name" value="MdtK-like"/>
</dbReference>
<name>A0A4J1WXG5_STREE</name>
<keyword evidence="4 7" id="KW-0812">Transmembrane</keyword>
<keyword evidence="6 7" id="KW-0472">Membrane</keyword>
<feature type="transmembrane region" description="Helical" evidence="7">
    <location>
        <begin position="360"/>
        <end position="378"/>
    </location>
</feature>
<dbReference type="GO" id="GO:0015297">
    <property type="term" value="F:antiporter activity"/>
    <property type="evidence" value="ECO:0007669"/>
    <property type="project" value="InterPro"/>
</dbReference>
<dbReference type="EMBL" id="CAATGP010000027">
    <property type="protein sequence ID" value="VNP74379.1"/>
    <property type="molecule type" value="Genomic_DNA"/>
</dbReference>
<evidence type="ECO:0000256" key="2">
    <source>
        <dbReference type="ARBA" id="ARBA00022448"/>
    </source>
</evidence>
<dbReference type="InterPro" id="IPR052031">
    <property type="entry name" value="Membrane_Transporter-Flippase"/>
</dbReference>
<evidence type="ECO:0000256" key="6">
    <source>
        <dbReference type="ARBA" id="ARBA00023136"/>
    </source>
</evidence>
<feature type="transmembrane region" description="Helical" evidence="7">
    <location>
        <begin position="323"/>
        <end position="348"/>
    </location>
</feature>
<feature type="transmembrane region" description="Helical" evidence="7">
    <location>
        <begin position="417"/>
        <end position="437"/>
    </location>
</feature>
<gene>
    <name evidence="10" type="primary">dinF</name>
    <name evidence="10" type="ORF">SAMEA2341554_02000</name>
    <name evidence="9" type="ORF">SAMEA2341604_02166</name>
    <name evidence="8" type="ORF">SAMEA2783718_01611</name>
</gene>
<evidence type="ECO:0000256" key="5">
    <source>
        <dbReference type="ARBA" id="ARBA00022989"/>
    </source>
</evidence>
<sequence length="456" mass="49796">MNKKRTVDLIHGPILPSLLSFTFPILLSNIFQQLYNTADVLIVGRFLGQESLAAVGATTAIFDLIVGFTLGVGNGMGIVIARYYGARNFTKIKEAVAATWILGALLSILVMLLGFLGLYPLLQYLDTPAEILPQSYQYISMIVTCVGVSFAYNLFAGLLRSIGDSLAALGFLIFSALVNVVLDLYFITQLHLGVQSAGLATIISQGLSAVLCFYYIRKSVPELLPQFKHFKWDKSLYADLLEQGLAMGLMSSIVSIGSVILQFSVNTFGAVIISAQTAARRIMTFALLPMTAISASMTTFASQNLGAKRPDRIVQGLRIGSRLSISWAVFVCIFLFFASPALVSFLASSTDGYLIENGSLYLQISSTFYPILSLLLIYRNCLQGLGQKILPLVSSFIELIGKIVFVVLIIPWAGYKGVILCEPLIWVAMTVQLYFSLFRHPLIKEGKAILAIKVQS</sequence>
<feature type="transmembrane region" description="Helical" evidence="7">
    <location>
        <begin position="166"/>
        <end position="187"/>
    </location>
</feature>
<dbReference type="EMBL" id="CAATGH010000032">
    <property type="protein sequence ID" value="VNP48189.1"/>
    <property type="molecule type" value="Genomic_DNA"/>
</dbReference>
<dbReference type="CDD" id="cd13138">
    <property type="entry name" value="MATE_yoeA_like"/>
    <property type="match status" value="1"/>
</dbReference>
<protein>
    <submittedName>
        <fullName evidence="10">Damage inducible DinF protein</fullName>
    </submittedName>
</protein>
<dbReference type="GO" id="GO:0042910">
    <property type="term" value="F:xenobiotic transmembrane transporter activity"/>
    <property type="evidence" value="ECO:0007669"/>
    <property type="project" value="InterPro"/>
</dbReference>
<proteinExistence type="predicted"/>
<reference evidence="10 11" key="1">
    <citation type="submission" date="2019-04" db="EMBL/GenBank/DDBJ databases">
        <authorList>
            <consortium name="Pathogen Informatics"/>
        </authorList>
    </citation>
    <scope>NUCLEOTIDE SEQUENCE</scope>
    <source>
        <strain evidence="10">GPSC53</strain>
        <strain evidence="8 11">GPSC54</strain>
    </source>
</reference>
<dbReference type="PIRSF" id="PIRSF006603">
    <property type="entry name" value="DinF"/>
    <property type="match status" value="1"/>
</dbReference>
<comment type="subcellular location">
    <subcellularLocation>
        <location evidence="1">Cell membrane</location>
        <topology evidence="1">Multi-pass membrane protein</topology>
    </subcellularLocation>
</comment>
<evidence type="ECO:0000256" key="4">
    <source>
        <dbReference type="ARBA" id="ARBA00022692"/>
    </source>
</evidence>
<dbReference type="EMBL" id="CAASIK010000010">
    <property type="protein sequence ID" value="VNB60237.1"/>
    <property type="molecule type" value="Genomic_DNA"/>
</dbReference>
<dbReference type="NCBIfam" id="TIGR00797">
    <property type="entry name" value="matE"/>
    <property type="match status" value="1"/>
</dbReference>
<evidence type="ECO:0000256" key="3">
    <source>
        <dbReference type="ARBA" id="ARBA00022475"/>
    </source>
</evidence>
<feature type="transmembrane region" description="Helical" evidence="7">
    <location>
        <begin position="51"/>
        <end position="84"/>
    </location>
</feature>
<feature type="transmembrane region" description="Helical" evidence="7">
    <location>
        <begin position="193"/>
        <end position="216"/>
    </location>
</feature>
<feature type="transmembrane region" description="Helical" evidence="7">
    <location>
        <begin position="96"/>
        <end position="118"/>
    </location>
</feature>
<evidence type="ECO:0000313" key="11">
    <source>
        <dbReference type="Proteomes" id="UP000310822"/>
    </source>
</evidence>
<keyword evidence="5 7" id="KW-1133">Transmembrane helix</keyword>
<evidence type="ECO:0000256" key="7">
    <source>
        <dbReference type="SAM" id="Phobius"/>
    </source>
</evidence>
<accession>A0A4J1WXG5</accession>
<feature type="transmembrane region" description="Helical" evidence="7">
    <location>
        <begin position="12"/>
        <end position="31"/>
    </location>
</feature>
<dbReference type="InterPro" id="IPR002528">
    <property type="entry name" value="MATE_fam"/>
</dbReference>
<dbReference type="Pfam" id="PF01554">
    <property type="entry name" value="MatE"/>
    <property type="match status" value="2"/>
</dbReference>
<keyword evidence="2" id="KW-0813">Transport</keyword>
<dbReference type="Proteomes" id="UP000310822">
    <property type="component" value="Unassembled WGS sequence"/>
</dbReference>
<dbReference type="PANTHER" id="PTHR43549:SF3">
    <property type="entry name" value="MULTIDRUG RESISTANCE PROTEIN YPNP-RELATED"/>
    <property type="match status" value="1"/>
</dbReference>
<feature type="transmembrane region" description="Helical" evidence="7">
    <location>
        <begin position="282"/>
        <end position="302"/>
    </location>
</feature>
<evidence type="ECO:0000313" key="8">
    <source>
        <dbReference type="EMBL" id="VNB60237.1"/>
    </source>
</evidence>